<dbReference type="eggNOG" id="COG2932">
    <property type="taxonomic scope" value="Bacteria"/>
</dbReference>
<proteinExistence type="predicted"/>
<dbReference type="HOGENOM" id="CLU_1853095_0_0_10"/>
<feature type="coiled-coil region" evidence="1">
    <location>
        <begin position="104"/>
        <end position="131"/>
    </location>
</feature>
<evidence type="ECO:0000313" key="3">
    <source>
        <dbReference type="Proteomes" id="UP000003586"/>
    </source>
</evidence>
<dbReference type="AlphaFoldDB" id="W0F8E0"/>
<organism evidence="2 3">
    <name type="scientific">Niabella soli DSM 19437</name>
    <dbReference type="NCBI Taxonomy" id="929713"/>
    <lineage>
        <taxon>Bacteria</taxon>
        <taxon>Pseudomonadati</taxon>
        <taxon>Bacteroidota</taxon>
        <taxon>Chitinophagia</taxon>
        <taxon>Chitinophagales</taxon>
        <taxon>Chitinophagaceae</taxon>
        <taxon>Niabella</taxon>
    </lineage>
</organism>
<evidence type="ECO:0000313" key="2">
    <source>
        <dbReference type="EMBL" id="AHF17709.1"/>
    </source>
</evidence>
<keyword evidence="1" id="KW-0175">Coiled coil</keyword>
<dbReference type="OrthoDB" id="796548at2"/>
<reference evidence="2 3" key="1">
    <citation type="submission" date="2013-12" db="EMBL/GenBank/DDBJ databases">
        <authorList>
            <consortium name="DOE Joint Genome Institute"/>
            <person name="Eisen J."/>
            <person name="Huntemann M."/>
            <person name="Han J."/>
            <person name="Chen A."/>
            <person name="Kyrpides N."/>
            <person name="Mavromatis K."/>
            <person name="Markowitz V."/>
            <person name="Palaniappan K."/>
            <person name="Ivanova N."/>
            <person name="Schaumberg A."/>
            <person name="Pati A."/>
            <person name="Liolios K."/>
            <person name="Nordberg H.P."/>
            <person name="Cantor M.N."/>
            <person name="Hua S.X."/>
            <person name="Woyke T."/>
        </authorList>
    </citation>
    <scope>NUCLEOTIDE SEQUENCE [LARGE SCALE GENOMIC DNA]</scope>
    <source>
        <strain evidence="3">DSM 19437</strain>
    </source>
</reference>
<dbReference type="Proteomes" id="UP000003586">
    <property type="component" value="Chromosome"/>
</dbReference>
<dbReference type="EMBL" id="CP007035">
    <property type="protein sequence ID" value="AHF17709.1"/>
    <property type="molecule type" value="Genomic_DNA"/>
</dbReference>
<accession>W0F8E0</accession>
<dbReference type="RefSeq" id="WP_008586094.1">
    <property type="nucleotide sequence ID" value="NZ_CP007035.1"/>
</dbReference>
<protein>
    <recommendedName>
        <fullName evidence="4">HTH cro/C1-type domain-containing protein</fullName>
    </recommendedName>
</protein>
<keyword evidence="3" id="KW-1185">Reference proteome</keyword>
<dbReference type="KEGG" id="nso:NIASO_12875"/>
<name>W0F8E0_9BACT</name>
<evidence type="ECO:0008006" key="4">
    <source>
        <dbReference type="Google" id="ProtNLM"/>
    </source>
</evidence>
<dbReference type="STRING" id="929713.NIASO_12875"/>
<evidence type="ECO:0000256" key="1">
    <source>
        <dbReference type="SAM" id="Coils"/>
    </source>
</evidence>
<sequence length="138" mass="15672">MNKNSTFFDRLEELRKAEGFKTINDLALNGLKYRSSQKLNRLKTGNNKPSAEIIEDIKNRFPHVDLNWLVSNKNEMYLPGADLTIQEPEAPAPCKECALRDEIIDSQKQTIKALQDQAAALQLAMEIMSRKLVRKNGA</sequence>
<gene>
    <name evidence="2" type="ORF">NIASO_12875</name>
</gene>